<proteinExistence type="predicted"/>
<dbReference type="RefSeq" id="WP_055143847.1">
    <property type="nucleotide sequence ID" value="NZ_BLYL01000029.1"/>
</dbReference>
<dbReference type="GO" id="GO:0019867">
    <property type="term" value="C:outer membrane"/>
    <property type="evidence" value="ECO:0007669"/>
    <property type="project" value="InterPro"/>
</dbReference>
<organism evidence="3 4">
    <name type="scientific">Coprococcus eutactus</name>
    <dbReference type="NCBI Taxonomy" id="33043"/>
    <lineage>
        <taxon>Bacteria</taxon>
        <taxon>Bacillati</taxon>
        <taxon>Bacillota</taxon>
        <taxon>Clostridia</taxon>
        <taxon>Lachnospirales</taxon>
        <taxon>Lachnospiraceae</taxon>
        <taxon>Coprococcus</taxon>
    </lineage>
</organism>
<gene>
    <name evidence="3" type="ORF">COEU31_27800</name>
</gene>
<dbReference type="GO" id="GO:0009254">
    <property type="term" value="P:peptidoglycan turnover"/>
    <property type="evidence" value="ECO:0007669"/>
    <property type="project" value="InterPro"/>
</dbReference>
<feature type="compositionally biased region" description="Basic and acidic residues" evidence="1">
    <location>
        <begin position="167"/>
        <end position="176"/>
    </location>
</feature>
<accession>A0AAI9NZX2</accession>
<feature type="compositionally biased region" description="Low complexity" evidence="1">
    <location>
        <begin position="118"/>
        <end position="136"/>
    </location>
</feature>
<dbReference type="EMBL" id="BLYL01000029">
    <property type="protein sequence ID" value="GFO95734.1"/>
    <property type="molecule type" value="Genomic_DNA"/>
</dbReference>
<evidence type="ECO:0000259" key="2">
    <source>
        <dbReference type="Pfam" id="PF06725"/>
    </source>
</evidence>
<dbReference type="Proteomes" id="UP000660047">
    <property type="component" value="Unassembled WGS sequence"/>
</dbReference>
<evidence type="ECO:0000313" key="3">
    <source>
        <dbReference type="EMBL" id="GFO95734.1"/>
    </source>
</evidence>
<evidence type="ECO:0000256" key="1">
    <source>
        <dbReference type="SAM" id="MobiDB-lite"/>
    </source>
</evidence>
<evidence type="ECO:0000313" key="4">
    <source>
        <dbReference type="Proteomes" id="UP000660047"/>
    </source>
</evidence>
<dbReference type="CDD" id="cd14667">
    <property type="entry name" value="3D_containing_proteins"/>
    <property type="match status" value="1"/>
</dbReference>
<dbReference type="InterPro" id="IPR059180">
    <property type="entry name" value="3D_YorM"/>
</dbReference>
<reference evidence="3" key="1">
    <citation type="submission" date="2020-06" db="EMBL/GenBank/DDBJ databases">
        <title>Characterization of fructooligosaccharide metabolism and fructooligosaccharide-degrading enzymes in human commensal butyrate producers.</title>
        <authorList>
            <person name="Tanno H."/>
            <person name="Fujii T."/>
            <person name="Hirano K."/>
            <person name="Maeno S."/>
            <person name="Tonozuka T."/>
            <person name="Sakamoto M."/>
            <person name="Ohkuma M."/>
            <person name="Tochio T."/>
            <person name="Endo A."/>
        </authorList>
    </citation>
    <scope>NUCLEOTIDE SEQUENCE</scope>
    <source>
        <strain evidence="3">JCM 31265</strain>
    </source>
</reference>
<dbReference type="InterPro" id="IPR036908">
    <property type="entry name" value="RlpA-like_sf"/>
</dbReference>
<feature type="region of interest" description="Disordered" evidence="1">
    <location>
        <begin position="112"/>
        <end position="176"/>
    </location>
</feature>
<dbReference type="Gene3D" id="2.40.40.10">
    <property type="entry name" value="RlpA-like domain"/>
    <property type="match status" value="1"/>
</dbReference>
<dbReference type="AlphaFoldDB" id="A0AAI9NZX2"/>
<sequence>MQKFSDSSRMKSQKLMKTSLKRNVKKISIGAVLLAVGFSSYAVIASDDSMVSSKGKGVSIAAAAGNTLYADNTADYGEATSSVALADGTLSDVNKTGSVALSSKKTVKKTSAISGGVQESTTEARATEAAQQAADTTKSEPTTQMKVKDKDKSAAGLPDDQISVDPSTEKSTDGLPDDKVIYVNGETSGTYLGTFWITAYCPCPICCGEYSNMDNPTTASGAPAVEGVTCAAPSNFAFGTELIVDGHTYTVQDRGGAINGNHLDIYFSNHQAALNFATGYYDVYVK</sequence>
<comment type="caution">
    <text evidence="3">The sequence shown here is derived from an EMBL/GenBank/DDBJ whole genome shotgun (WGS) entry which is preliminary data.</text>
</comment>
<protein>
    <recommendedName>
        <fullName evidence="2">3D domain-containing protein</fullName>
    </recommendedName>
</protein>
<dbReference type="GO" id="GO:0004553">
    <property type="term" value="F:hydrolase activity, hydrolyzing O-glycosyl compounds"/>
    <property type="evidence" value="ECO:0007669"/>
    <property type="project" value="InterPro"/>
</dbReference>
<dbReference type="InterPro" id="IPR010611">
    <property type="entry name" value="3D_dom"/>
</dbReference>
<name>A0AAI9NZX2_9FIRM</name>
<feature type="domain" description="3D" evidence="2">
    <location>
        <begin position="234"/>
        <end position="277"/>
    </location>
</feature>
<dbReference type="Pfam" id="PF06725">
    <property type="entry name" value="3D"/>
    <property type="match status" value="1"/>
</dbReference>